<dbReference type="InterPro" id="IPR011989">
    <property type="entry name" value="ARM-like"/>
</dbReference>
<feature type="transmembrane region" description="Helical" evidence="1">
    <location>
        <begin position="6"/>
        <end position="26"/>
    </location>
</feature>
<dbReference type="GO" id="GO:0016491">
    <property type="term" value="F:oxidoreductase activity"/>
    <property type="evidence" value="ECO:0007669"/>
    <property type="project" value="TreeGrafter"/>
</dbReference>
<keyword evidence="1" id="KW-1133">Transmembrane helix</keyword>
<keyword evidence="1" id="KW-0472">Membrane</keyword>
<proteinExistence type="predicted"/>
<keyword evidence="4" id="KW-1185">Reference proteome</keyword>
<dbReference type="PANTHER" id="PTHR12697">
    <property type="entry name" value="PBS LYASE HEAT-LIKE PROTEIN"/>
    <property type="match status" value="1"/>
</dbReference>
<evidence type="ECO:0000313" key="4">
    <source>
        <dbReference type="Proteomes" id="UP000185596"/>
    </source>
</evidence>
<dbReference type="Proteomes" id="UP000185596">
    <property type="component" value="Unassembled WGS sequence"/>
</dbReference>
<dbReference type="STRING" id="1912961.BU204_35515"/>
<accession>A0A1Q8BYV9</accession>
<keyword evidence="1" id="KW-0812">Transmembrane</keyword>
<dbReference type="RefSeq" id="WP_075130201.1">
    <property type="nucleotide sequence ID" value="NZ_MSIE01000105.1"/>
</dbReference>
<name>A0A1Q8BYV9_9PSEU</name>
<evidence type="ECO:0000313" key="3">
    <source>
        <dbReference type="EMBL" id="OLF07454.1"/>
    </source>
</evidence>
<dbReference type="SMART" id="SM00567">
    <property type="entry name" value="EZ_HEAT"/>
    <property type="match status" value="3"/>
</dbReference>
<dbReference type="InterPro" id="IPR016024">
    <property type="entry name" value="ARM-type_fold"/>
</dbReference>
<evidence type="ECO:0000313" key="2">
    <source>
        <dbReference type="EMBL" id="OLF07300.1"/>
    </source>
</evidence>
<dbReference type="Gene3D" id="1.25.10.10">
    <property type="entry name" value="Leucine-rich Repeat Variant"/>
    <property type="match status" value="2"/>
</dbReference>
<evidence type="ECO:0000256" key="1">
    <source>
        <dbReference type="SAM" id="Phobius"/>
    </source>
</evidence>
<protein>
    <submittedName>
        <fullName evidence="2">Uncharacterized protein</fullName>
    </submittedName>
</protein>
<dbReference type="SUPFAM" id="SSF48371">
    <property type="entry name" value="ARM repeat"/>
    <property type="match status" value="2"/>
</dbReference>
<dbReference type="EMBL" id="MSIE01000107">
    <property type="protein sequence ID" value="OLF07300.1"/>
    <property type="molecule type" value="Genomic_DNA"/>
</dbReference>
<dbReference type="PANTHER" id="PTHR12697:SF5">
    <property type="entry name" value="DEOXYHYPUSINE HYDROXYLASE"/>
    <property type="match status" value="1"/>
</dbReference>
<organism evidence="2 4">
    <name type="scientific">Actinophytocola xanthii</name>
    <dbReference type="NCBI Taxonomy" id="1912961"/>
    <lineage>
        <taxon>Bacteria</taxon>
        <taxon>Bacillati</taxon>
        <taxon>Actinomycetota</taxon>
        <taxon>Actinomycetes</taxon>
        <taxon>Pseudonocardiales</taxon>
        <taxon>Pseudonocardiaceae</taxon>
    </lineage>
</organism>
<dbReference type="EMBL" id="MSIE01000105">
    <property type="protein sequence ID" value="OLF07454.1"/>
    <property type="molecule type" value="Genomic_DNA"/>
</dbReference>
<dbReference type="AlphaFoldDB" id="A0A1Q8BYV9"/>
<dbReference type="InterPro" id="IPR004155">
    <property type="entry name" value="PBS_lyase_HEAT"/>
</dbReference>
<dbReference type="Pfam" id="PF13646">
    <property type="entry name" value="HEAT_2"/>
    <property type="match status" value="1"/>
</dbReference>
<reference evidence="2 4" key="1">
    <citation type="submission" date="2016-12" db="EMBL/GenBank/DDBJ databases">
        <title>The draft genome sequence of Actinophytocola sp. 11-183.</title>
        <authorList>
            <person name="Wang W."/>
            <person name="Yuan L."/>
        </authorList>
    </citation>
    <scope>NUCLEOTIDE SEQUENCE [LARGE SCALE GENOMIC DNA]</scope>
    <source>
        <strain evidence="2 4">11-183</strain>
    </source>
</reference>
<sequence>MNSVQLLVGSILSMAAVSVLLVAVVATSRIGRLVLDASRQAAAAPYRGLLLTVAAGDDDSGAAAAQVSAVSDRAWSPVRDAAVALLSKVRGEAAVHLVRLLDERRELDKARAALRSRSAVRRARNAHLLGLAGRDQDVDVLIPLLADRSSEVRMVAARSLGLVGADRAAGALIGALAPVRRRPGIPTAVAAEALLGLGVRALPAIREALTTGEIDQRVVAAMVAADGAYSGVLPQLRDRLVNDQELDVRMFAARAVGAAGSRDDMAVLATHTADGQPAELRRTAVAALGELGDPSAGTVLVQLLADPDIRLAQLAAEALARLGHTGLDLLSVVALAGGRSGRIAAVALSMARLRDGAELYSGVGS</sequence>
<comment type="caution">
    <text evidence="2">The sequence shown here is derived from an EMBL/GenBank/DDBJ whole genome shotgun (WGS) entry which is preliminary data.</text>
</comment>
<gene>
    <name evidence="3" type="ORF">BU204_35515</name>
    <name evidence="2" type="ORF">BU204_35745</name>
</gene>
<dbReference type="OrthoDB" id="8912726at2"/>